<dbReference type="Proteomes" id="UP000308199">
    <property type="component" value="Unassembled WGS sequence"/>
</dbReference>
<evidence type="ECO:0000256" key="1">
    <source>
        <dbReference type="SAM" id="MobiDB-lite"/>
    </source>
</evidence>
<gene>
    <name evidence="2" type="ORF">EW145_g5376</name>
</gene>
<dbReference type="EMBL" id="SGPK01000325">
    <property type="protein sequence ID" value="THH04630.1"/>
    <property type="molecule type" value="Genomic_DNA"/>
</dbReference>
<evidence type="ECO:0000313" key="3">
    <source>
        <dbReference type="Proteomes" id="UP000308199"/>
    </source>
</evidence>
<accession>A0A4S4L4Z0</accession>
<protein>
    <submittedName>
        <fullName evidence="2">Uncharacterized protein</fullName>
    </submittedName>
</protein>
<name>A0A4S4L4Z0_9AGAM</name>
<proteinExistence type="predicted"/>
<feature type="region of interest" description="Disordered" evidence="1">
    <location>
        <begin position="182"/>
        <end position="221"/>
    </location>
</feature>
<keyword evidence="3" id="KW-1185">Reference proteome</keyword>
<evidence type="ECO:0000313" key="2">
    <source>
        <dbReference type="EMBL" id="THH04630.1"/>
    </source>
</evidence>
<sequence>MNTYALESIDKGDANGFELSTSSSSLRDNHHLDSPWDSPFDHDLLNNGLSFFRGHSYGSAGTLHDDDVAPYDIPDLSLSYGPINPLGALSGMASVSYPHHNGVGQHNWNTNPELFPTNDESSSTALSQPLSLSQDDVSEQEFGHLLPFIRDELFDHSDGLSSLRNSPASFSITPAMSLSSAPTTVTYSDDISSERTKAGLEQPEACPDTVDPSSPSIDTTHDLLEAEPHPAITSFASLRHHLYRPRMQDTYHPLYRALYTLDRISPLSYNPESSSWDPSLIDKFTLENPLKKTKSRKRRKRMVEEADLTLDAEGRPRCLFQKKG</sequence>
<organism evidence="2 3">
    <name type="scientific">Phellinidium pouzarii</name>
    <dbReference type="NCBI Taxonomy" id="167371"/>
    <lineage>
        <taxon>Eukaryota</taxon>
        <taxon>Fungi</taxon>
        <taxon>Dikarya</taxon>
        <taxon>Basidiomycota</taxon>
        <taxon>Agaricomycotina</taxon>
        <taxon>Agaricomycetes</taxon>
        <taxon>Hymenochaetales</taxon>
        <taxon>Hymenochaetaceae</taxon>
        <taxon>Phellinidium</taxon>
    </lineage>
</organism>
<feature type="region of interest" description="Disordered" evidence="1">
    <location>
        <begin position="107"/>
        <end position="134"/>
    </location>
</feature>
<reference evidence="2 3" key="1">
    <citation type="submission" date="2019-02" db="EMBL/GenBank/DDBJ databases">
        <title>Genome sequencing of the rare red list fungi Phellinidium pouzarii.</title>
        <authorList>
            <person name="Buettner E."/>
            <person name="Kellner H."/>
        </authorList>
    </citation>
    <scope>NUCLEOTIDE SEQUENCE [LARGE SCALE GENOMIC DNA]</scope>
    <source>
        <strain evidence="2 3">DSM 108285</strain>
    </source>
</reference>
<comment type="caution">
    <text evidence="2">The sequence shown here is derived from an EMBL/GenBank/DDBJ whole genome shotgun (WGS) entry which is preliminary data.</text>
</comment>
<dbReference type="AlphaFoldDB" id="A0A4S4L4Z0"/>